<keyword evidence="1" id="KW-0732">Signal</keyword>
<accession>A0AAN9LNV1</accession>
<dbReference type="EMBL" id="JAYMYQ010000004">
    <property type="protein sequence ID" value="KAK7339525.1"/>
    <property type="molecule type" value="Genomic_DNA"/>
</dbReference>
<organism evidence="2 3">
    <name type="scientific">Canavalia gladiata</name>
    <name type="common">Sword bean</name>
    <name type="synonym">Dolichos gladiatus</name>
    <dbReference type="NCBI Taxonomy" id="3824"/>
    <lineage>
        <taxon>Eukaryota</taxon>
        <taxon>Viridiplantae</taxon>
        <taxon>Streptophyta</taxon>
        <taxon>Embryophyta</taxon>
        <taxon>Tracheophyta</taxon>
        <taxon>Spermatophyta</taxon>
        <taxon>Magnoliopsida</taxon>
        <taxon>eudicotyledons</taxon>
        <taxon>Gunneridae</taxon>
        <taxon>Pentapetalae</taxon>
        <taxon>rosids</taxon>
        <taxon>fabids</taxon>
        <taxon>Fabales</taxon>
        <taxon>Fabaceae</taxon>
        <taxon>Papilionoideae</taxon>
        <taxon>50 kb inversion clade</taxon>
        <taxon>NPAAA clade</taxon>
        <taxon>indigoferoid/millettioid clade</taxon>
        <taxon>Phaseoleae</taxon>
        <taxon>Canavalia</taxon>
    </lineage>
</organism>
<feature type="chain" id="PRO_5042991968" evidence="1">
    <location>
        <begin position="25"/>
        <end position="72"/>
    </location>
</feature>
<evidence type="ECO:0000313" key="3">
    <source>
        <dbReference type="Proteomes" id="UP001367508"/>
    </source>
</evidence>
<comment type="caution">
    <text evidence="2">The sequence shown here is derived from an EMBL/GenBank/DDBJ whole genome shotgun (WGS) entry which is preliminary data.</text>
</comment>
<dbReference type="Proteomes" id="UP001367508">
    <property type="component" value="Unassembled WGS sequence"/>
</dbReference>
<proteinExistence type="predicted"/>
<sequence>MKGILIAIFLLLASVIFPPTSTIARELKATERLQTGDPTKPAINCDPNKPYSSCVPPKPPAAPRCPTYTRKC</sequence>
<reference evidence="2 3" key="1">
    <citation type="submission" date="2024-01" db="EMBL/GenBank/DDBJ databases">
        <title>The genomes of 5 underutilized Papilionoideae crops provide insights into root nodulation and disease resistanc.</title>
        <authorList>
            <person name="Jiang F."/>
        </authorList>
    </citation>
    <scope>NUCLEOTIDE SEQUENCE [LARGE SCALE GENOMIC DNA]</scope>
    <source>
        <strain evidence="2">LVBAO_FW01</strain>
        <tissue evidence="2">Leaves</tissue>
    </source>
</reference>
<dbReference type="AlphaFoldDB" id="A0AAN9LNV1"/>
<protein>
    <submittedName>
        <fullName evidence="2">Uncharacterized protein</fullName>
    </submittedName>
</protein>
<gene>
    <name evidence="2" type="ORF">VNO77_20197</name>
</gene>
<name>A0AAN9LNV1_CANGL</name>
<evidence type="ECO:0000313" key="2">
    <source>
        <dbReference type="EMBL" id="KAK7339525.1"/>
    </source>
</evidence>
<keyword evidence="3" id="KW-1185">Reference proteome</keyword>
<feature type="signal peptide" evidence="1">
    <location>
        <begin position="1"/>
        <end position="24"/>
    </location>
</feature>
<evidence type="ECO:0000256" key="1">
    <source>
        <dbReference type="SAM" id="SignalP"/>
    </source>
</evidence>